<dbReference type="AlphaFoldDB" id="A0AAN8FBZ1"/>
<comment type="caution">
    <text evidence="2">The sequence shown here is derived from an EMBL/GenBank/DDBJ whole genome shotgun (WGS) entry which is preliminary data.</text>
</comment>
<protein>
    <submittedName>
        <fullName evidence="2">Uncharacterized protein</fullName>
    </submittedName>
</protein>
<accession>A0AAN8FBZ1</accession>
<name>A0AAN8FBZ1_TRICO</name>
<feature type="compositionally biased region" description="Basic and acidic residues" evidence="1">
    <location>
        <begin position="260"/>
        <end position="277"/>
    </location>
</feature>
<reference evidence="2 3" key="1">
    <citation type="submission" date="2019-10" db="EMBL/GenBank/DDBJ databases">
        <title>Assembly and Annotation for the nematode Trichostrongylus colubriformis.</title>
        <authorList>
            <person name="Martin J."/>
        </authorList>
    </citation>
    <scope>NUCLEOTIDE SEQUENCE [LARGE SCALE GENOMIC DNA]</scope>
    <source>
        <strain evidence="2">G859</strain>
        <tissue evidence="2">Whole worm</tissue>
    </source>
</reference>
<dbReference type="EMBL" id="WIXE01015624">
    <property type="protein sequence ID" value="KAK5973329.1"/>
    <property type="molecule type" value="Genomic_DNA"/>
</dbReference>
<organism evidence="2 3">
    <name type="scientific">Trichostrongylus colubriformis</name>
    <name type="common">Black scour worm</name>
    <dbReference type="NCBI Taxonomy" id="6319"/>
    <lineage>
        <taxon>Eukaryota</taxon>
        <taxon>Metazoa</taxon>
        <taxon>Ecdysozoa</taxon>
        <taxon>Nematoda</taxon>
        <taxon>Chromadorea</taxon>
        <taxon>Rhabditida</taxon>
        <taxon>Rhabditina</taxon>
        <taxon>Rhabditomorpha</taxon>
        <taxon>Strongyloidea</taxon>
        <taxon>Trichostrongylidae</taxon>
        <taxon>Trichostrongylus</taxon>
    </lineage>
</organism>
<proteinExistence type="predicted"/>
<evidence type="ECO:0000313" key="2">
    <source>
        <dbReference type="EMBL" id="KAK5973329.1"/>
    </source>
</evidence>
<gene>
    <name evidence="2" type="ORF">GCK32_006721</name>
</gene>
<evidence type="ECO:0000256" key="1">
    <source>
        <dbReference type="SAM" id="MobiDB-lite"/>
    </source>
</evidence>
<feature type="region of interest" description="Disordered" evidence="1">
    <location>
        <begin position="259"/>
        <end position="287"/>
    </location>
</feature>
<dbReference type="Proteomes" id="UP001331761">
    <property type="component" value="Unassembled WGS sequence"/>
</dbReference>
<evidence type="ECO:0000313" key="3">
    <source>
        <dbReference type="Proteomes" id="UP001331761"/>
    </source>
</evidence>
<sequence length="314" mass="35568">MFTRGEREFNNFYRARNQKRKINQNLGGTLTPLCTVDSDRRLRQRGRQLVDRNQFIKARAKIVDRSQKPNGAQPPLRANLTIRNLASVTKSHAKQQMFESTFSITPPSTMPSQHELHRSKPNRIVSNTPVPQHRQRGIATDLRMVPTTRLQSPTAHPTMTKSAEPQMLLPKGGISLARGHQKQLTAVARTLTPPLAPSDNLKISKPSQRSLFPITQDSEWDRIRAEFLRIKRQHKKLFEMQRKNREPATAAGVKTLMADSIEKSGEVTRSRNHKGENSRGLTGRPASVEAGIVNVDVDRSRHTVDRDAPVRRVQ</sequence>
<keyword evidence="3" id="KW-1185">Reference proteome</keyword>